<keyword evidence="6 8" id="KW-0413">Isomerase</keyword>
<dbReference type="HAMAP" id="MF_00197">
    <property type="entry name" value="DAP_epimerase"/>
    <property type="match status" value="1"/>
</dbReference>
<evidence type="ECO:0000256" key="2">
    <source>
        <dbReference type="ARBA" id="ARBA00010219"/>
    </source>
</evidence>
<feature type="active site" description="Proton donor" evidence="8">
    <location>
        <position position="88"/>
    </location>
</feature>
<reference evidence="10" key="1">
    <citation type="journal article" date="2014" name="Int. J. Syst. Evol. Microbiol.">
        <title>Complete genome sequence of Corynebacterium casei LMG S-19264T (=DSM 44701T), isolated from a smear-ripened cheese.</title>
        <authorList>
            <consortium name="US DOE Joint Genome Institute (JGI-PGF)"/>
            <person name="Walter F."/>
            <person name="Albersmeier A."/>
            <person name="Kalinowski J."/>
            <person name="Ruckert C."/>
        </authorList>
    </citation>
    <scope>NUCLEOTIDE SEQUENCE</scope>
    <source>
        <strain evidence="10">CGMCC 1.15880</strain>
    </source>
</reference>
<evidence type="ECO:0000256" key="1">
    <source>
        <dbReference type="ARBA" id="ARBA00005196"/>
    </source>
</evidence>
<feature type="site" description="Could be important to modulate the pK values of the two catalytic cysteine residues" evidence="8">
    <location>
        <position position="216"/>
    </location>
</feature>
<comment type="catalytic activity">
    <reaction evidence="7 8">
        <text>(2S,6S)-2,6-diaminopimelate = meso-2,6-diaminopimelate</text>
        <dbReference type="Rhea" id="RHEA:15393"/>
        <dbReference type="ChEBI" id="CHEBI:57609"/>
        <dbReference type="ChEBI" id="CHEBI:57791"/>
        <dbReference type="EC" id="5.1.1.7"/>
    </reaction>
</comment>
<evidence type="ECO:0000256" key="3">
    <source>
        <dbReference type="ARBA" id="ARBA00013080"/>
    </source>
</evidence>
<proteinExistence type="inferred from homology"/>
<feature type="binding site" evidence="8">
    <location>
        <position position="165"/>
    </location>
    <ligand>
        <name>substrate</name>
    </ligand>
</feature>
<feature type="binding site" evidence="8">
    <location>
        <begin position="89"/>
        <end position="90"/>
    </location>
    <ligand>
        <name>substrate</name>
    </ligand>
</feature>
<evidence type="ECO:0000256" key="8">
    <source>
        <dbReference type="HAMAP-Rule" id="MF_00197"/>
    </source>
</evidence>
<organism evidence="10 11">
    <name type="scientific">Neptunicoccus cionae</name>
    <dbReference type="NCBI Taxonomy" id="2035344"/>
    <lineage>
        <taxon>Bacteria</taxon>
        <taxon>Pseudomonadati</taxon>
        <taxon>Pseudomonadota</taxon>
        <taxon>Alphaproteobacteria</taxon>
        <taxon>Rhodobacterales</taxon>
        <taxon>Paracoccaceae</taxon>
        <taxon>Neptunicoccus</taxon>
    </lineage>
</organism>
<sequence>MKGYMAGMKILDSLDNGLPFLKMHGLGNDFVILDARKADVPMTAAMAQAIGHRYFGVGFDQLVVLADCDDADVDITFWNTDGSTAGACGNATRCVARLILDETGKTDLTLRTGRGLLSVTEAGGGLVSVNMGQPQLDWQDVPLAREVDLVELPIEGAPGAAGMGNPHCVFVVEDVESLDLHKLGPIYEHHELYPERTNVEFLQIIDRNTMRMRVWERGGLPTLACGSGACASAVVAHRKGLTERNVTIKLDGGDLQIDWRDDGVWMTGPTQLVFSGVLSTDFLDKIK</sequence>
<name>A0A916QWM0_9RHOB</name>
<evidence type="ECO:0000256" key="6">
    <source>
        <dbReference type="ARBA" id="ARBA00023235"/>
    </source>
</evidence>
<evidence type="ECO:0000256" key="5">
    <source>
        <dbReference type="ARBA" id="ARBA00023154"/>
    </source>
</evidence>
<dbReference type="PANTHER" id="PTHR31689">
    <property type="entry name" value="DIAMINOPIMELATE EPIMERASE, CHLOROPLASTIC"/>
    <property type="match status" value="1"/>
</dbReference>
<evidence type="ECO:0000313" key="10">
    <source>
        <dbReference type="EMBL" id="GGA16728.1"/>
    </source>
</evidence>
<dbReference type="PANTHER" id="PTHR31689:SF0">
    <property type="entry name" value="DIAMINOPIMELATE EPIMERASE"/>
    <property type="match status" value="1"/>
</dbReference>
<dbReference type="InterPro" id="IPR018510">
    <property type="entry name" value="DAP_epimerase_AS"/>
</dbReference>
<dbReference type="PROSITE" id="PS01326">
    <property type="entry name" value="DAP_EPIMERASE"/>
    <property type="match status" value="1"/>
</dbReference>
<dbReference type="Proteomes" id="UP000628017">
    <property type="component" value="Unassembled WGS sequence"/>
</dbReference>
<feature type="site" description="Could be important to modulate the pK values of the two catalytic cysteine residues" evidence="8">
    <location>
        <position position="167"/>
    </location>
</feature>
<dbReference type="NCBIfam" id="TIGR00652">
    <property type="entry name" value="DapF"/>
    <property type="match status" value="1"/>
</dbReference>
<feature type="binding site" evidence="8">
    <location>
        <position position="28"/>
    </location>
    <ligand>
        <name>substrate</name>
    </ligand>
</feature>
<keyword evidence="8" id="KW-0963">Cytoplasm</keyword>
<feature type="binding site" evidence="8">
    <location>
        <begin position="216"/>
        <end position="217"/>
    </location>
    <ligand>
        <name>substrate</name>
    </ligand>
</feature>
<dbReference type="SUPFAM" id="SSF54506">
    <property type="entry name" value="Diaminopimelate epimerase-like"/>
    <property type="match status" value="2"/>
</dbReference>
<evidence type="ECO:0000313" key="11">
    <source>
        <dbReference type="Proteomes" id="UP000628017"/>
    </source>
</evidence>
<comment type="function">
    <text evidence="8">Catalyzes the stereoinversion of LL-2,6-diaminopimelate (L,L-DAP) to meso-diaminopimelate (meso-DAP), a precursor of L-lysine and an essential component of the bacterial peptidoglycan.</text>
</comment>
<gene>
    <name evidence="8 10" type="primary">dapF</name>
    <name evidence="10" type="ORF">GCM10011498_16570</name>
</gene>
<feature type="binding site" evidence="8">
    <location>
        <position position="198"/>
    </location>
    <ligand>
        <name>substrate</name>
    </ligand>
</feature>
<protein>
    <recommendedName>
        <fullName evidence="3 8">Diaminopimelate epimerase</fullName>
        <shortName evidence="8">DAP epimerase</shortName>
        <ecNumber evidence="3 8">5.1.1.7</ecNumber>
    </recommendedName>
    <alternativeName>
        <fullName evidence="8">PLP-independent amino acid racemase</fullName>
    </alternativeName>
</protein>
<comment type="similarity">
    <text evidence="2 8">Belongs to the diaminopimelate epimerase family.</text>
</comment>
<feature type="binding site" evidence="8">
    <location>
        <position position="61"/>
    </location>
    <ligand>
        <name>substrate</name>
    </ligand>
</feature>
<dbReference type="GO" id="GO:0009089">
    <property type="term" value="P:lysine biosynthetic process via diaminopimelate"/>
    <property type="evidence" value="ECO:0007669"/>
    <property type="project" value="UniProtKB-UniRule"/>
</dbReference>
<evidence type="ECO:0000256" key="9">
    <source>
        <dbReference type="PROSITE-ProRule" id="PRU10125"/>
    </source>
</evidence>
<dbReference type="EMBL" id="BMKA01000002">
    <property type="protein sequence ID" value="GGA16728.1"/>
    <property type="molecule type" value="Genomic_DNA"/>
</dbReference>
<comment type="caution">
    <text evidence="10">The sequence shown here is derived from an EMBL/GenBank/DDBJ whole genome shotgun (WGS) entry which is preliminary data.</text>
</comment>
<feature type="binding site" evidence="8">
    <location>
        <begin position="226"/>
        <end position="227"/>
    </location>
    <ligand>
        <name>substrate</name>
    </ligand>
</feature>
<dbReference type="InterPro" id="IPR001653">
    <property type="entry name" value="DAP_epimerase_DapF"/>
</dbReference>
<dbReference type="Gene3D" id="3.10.310.10">
    <property type="entry name" value="Diaminopimelate Epimerase, Chain A, domain 1"/>
    <property type="match status" value="2"/>
</dbReference>
<comment type="pathway">
    <text evidence="1 8">Amino-acid biosynthesis; L-lysine biosynthesis via DAP pathway; DL-2,6-diaminopimelate from LL-2,6-diaminopimelate: step 1/1.</text>
</comment>
<dbReference type="EC" id="5.1.1.7" evidence="3 8"/>
<evidence type="ECO:0000256" key="4">
    <source>
        <dbReference type="ARBA" id="ARBA00022605"/>
    </source>
</evidence>
<dbReference type="Pfam" id="PF01678">
    <property type="entry name" value="DAP_epimerase"/>
    <property type="match status" value="2"/>
</dbReference>
<comment type="subunit">
    <text evidence="8">Homodimer.</text>
</comment>
<feature type="binding site" evidence="8">
    <location>
        <position position="79"/>
    </location>
    <ligand>
        <name>substrate</name>
    </ligand>
</feature>
<dbReference type="GO" id="GO:0008837">
    <property type="term" value="F:diaminopimelate epimerase activity"/>
    <property type="evidence" value="ECO:0007669"/>
    <property type="project" value="UniProtKB-UniRule"/>
</dbReference>
<keyword evidence="5 8" id="KW-0457">Lysine biosynthesis</keyword>
<evidence type="ECO:0000256" key="7">
    <source>
        <dbReference type="ARBA" id="ARBA00051712"/>
    </source>
</evidence>
<dbReference type="GO" id="GO:0005829">
    <property type="term" value="C:cytosol"/>
    <property type="evidence" value="ECO:0007669"/>
    <property type="project" value="TreeGrafter"/>
</dbReference>
<comment type="subcellular location">
    <subcellularLocation>
        <location evidence="8">Cytoplasm</location>
    </subcellularLocation>
</comment>
<reference evidence="10" key="2">
    <citation type="submission" date="2020-09" db="EMBL/GenBank/DDBJ databases">
        <authorList>
            <person name="Sun Q."/>
            <person name="Zhou Y."/>
        </authorList>
    </citation>
    <scope>NUCLEOTIDE SEQUENCE</scope>
    <source>
        <strain evidence="10">CGMCC 1.15880</strain>
    </source>
</reference>
<feature type="active site" description="Proton acceptor" evidence="8">
    <location>
        <position position="225"/>
    </location>
</feature>
<keyword evidence="11" id="KW-1185">Reference proteome</keyword>
<feature type="active site" evidence="9">
    <location>
        <position position="88"/>
    </location>
</feature>
<accession>A0A916QWM0</accession>
<keyword evidence="4 8" id="KW-0028">Amino-acid biosynthesis</keyword>
<dbReference type="AlphaFoldDB" id="A0A916QWM0"/>